<dbReference type="GO" id="GO:0003676">
    <property type="term" value="F:nucleic acid binding"/>
    <property type="evidence" value="ECO:0007669"/>
    <property type="project" value="InterPro"/>
</dbReference>
<accession>A0AA38CQZ0</accession>
<keyword evidence="1" id="KW-0863">Zinc-finger</keyword>
<name>A0AA38CQZ0_TAXCH</name>
<dbReference type="Proteomes" id="UP000824469">
    <property type="component" value="Unassembled WGS sequence"/>
</dbReference>
<dbReference type="Gene3D" id="4.10.60.10">
    <property type="entry name" value="Zinc finger, CCHC-type"/>
    <property type="match status" value="1"/>
</dbReference>
<evidence type="ECO:0000256" key="2">
    <source>
        <dbReference type="SAM" id="MobiDB-lite"/>
    </source>
</evidence>
<evidence type="ECO:0000259" key="3">
    <source>
        <dbReference type="PROSITE" id="PS50158"/>
    </source>
</evidence>
<feature type="non-terminal residue" evidence="4">
    <location>
        <position position="119"/>
    </location>
</feature>
<sequence length="119" mass="12624">MGPPLRGPIRTQGALRAQSAGARQQRPQQSIAGSSGSVSQSSRVPVGAASHWRRPGSCYGCGVVGHHWRDCPQNPNKGKMQSSEPTIGDMARSHRIYAAVENHQAEHQSTVIETTGSVG</sequence>
<dbReference type="SUPFAM" id="SSF57756">
    <property type="entry name" value="Retrovirus zinc finger-like domains"/>
    <property type="match status" value="1"/>
</dbReference>
<evidence type="ECO:0000313" key="4">
    <source>
        <dbReference type="EMBL" id="KAH9303133.1"/>
    </source>
</evidence>
<dbReference type="GO" id="GO:0008270">
    <property type="term" value="F:zinc ion binding"/>
    <property type="evidence" value="ECO:0007669"/>
    <property type="project" value="UniProtKB-KW"/>
</dbReference>
<gene>
    <name evidence="4" type="ORF">KI387_014716</name>
</gene>
<evidence type="ECO:0000313" key="5">
    <source>
        <dbReference type="Proteomes" id="UP000824469"/>
    </source>
</evidence>
<dbReference type="EMBL" id="JAHRHJ020000009">
    <property type="protein sequence ID" value="KAH9303133.1"/>
    <property type="molecule type" value="Genomic_DNA"/>
</dbReference>
<reference evidence="4 5" key="1">
    <citation type="journal article" date="2021" name="Nat. Plants">
        <title>The Taxus genome provides insights into paclitaxel biosynthesis.</title>
        <authorList>
            <person name="Xiong X."/>
            <person name="Gou J."/>
            <person name="Liao Q."/>
            <person name="Li Y."/>
            <person name="Zhou Q."/>
            <person name="Bi G."/>
            <person name="Li C."/>
            <person name="Du R."/>
            <person name="Wang X."/>
            <person name="Sun T."/>
            <person name="Guo L."/>
            <person name="Liang H."/>
            <person name="Lu P."/>
            <person name="Wu Y."/>
            <person name="Zhang Z."/>
            <person name="Ro D.K."/>
            <person name="Shang Y."/>
            <person name="Huang S."/>
            <person name="Yan J."/>
        </authorList>
    </citation>
    <scope>NUCLEOTIDE SEQUENCE [LARGE SCALE GENOMIC DNA]</scope>
    <source>
        <strain evidence="4">Ta-2019</strain>
    </source>
</reference>
<proteinExistence type="predicted"/>
<keyword evidence="5" id="KW-1185">Reference proteome</keyword>
<dbReference type="InterPro" id="IPR001878">
    <property type="entry name" value="Znf_CCHC"/>
</dbReference>
<dbReference type="AlphaFoldDB" id="A0AA38CQZ0"/>
<keyword evidence="1" id="KW-0862">Zinc</keyword>
<keyword evidence="1" id="KW-0479">Metal-binding</keyword>
<dbReference type="InterPro" id="IPR036875">
    <property type="entry name" value="Znf_CCHC_sf"/>
</dbReference>
<feature type="region of interest" description="Disordered" evidence="2">
    <location>
        <begin position="1"/>
        <end position="54"/>
    </location>
</feature>
<dbReference type="PROSITE" id="PS50158">
    <property type="entry name" value="ZF_CCHC"/>
    <property type="match status" value="1"/>
</dbReference>
<protein>
    <recommendedName>
        <fullName evidence="3">CCHC-type domain-containing protein</fullName>
    </recommendedName>
</protein>
<feature type="domain" description="CCHC-type" evidence="3">
    <location>
        <begin position="58"/>
        <end position="73"/>
    </location>
</feature>
<organism evidence="4 5">
    <name type="scientific">Taxus chinensis</name>
    <name type="common">Chinese yew</name>
    <name type="synonym">Taxus wallichiana var. chinensis</name>
    <dbReference type="NCBI Taxonomy" id="29808"/>
    <lineage>
        <taxon>Eukaryota</taxon>
        <taxon>Viridiplantae</taxon>
        <taxon>Streptophyta</taxon>
        <taxon>Embryophyta</taxon>
        <taxon>Tracheophyta</taxon>
        <taxon>Spermatophyta</taxon>
        <taxon>Pinopsida</taxon>
        <taxon>Pinidae</taxon>
        <taxon>Conifers II</taxon>
        <taxon>Cupressales</taxon>
        <taxon>Taxaceae</taxon>
        <taxon>Taxus</taxon>
    </lineage>
</organism>
<comment type="caution">
    <text evidence="4">The sequence shown here is derived from an EMBL/GenBank/DDBJ whole genome shotgun (WGS) entry which is preliminary data.</text>
</comment>
<feature type="compositionally biased region" description="Low complexity" evidence="2">
    <location>
        <begin position="28"/>
        <end position="47"/>
    </location>
</feature>
<evidence type="ECO:0000256" key="1">
    <source>
        <dbReference type="PROSITE-ProRule" id="PRU00047"/>
    </source>
</evidence>